<feature type="signal peptide" evidence="5">
    <location>
        <begin position="1"/>
        <end position="28"/>
    </location>
</feature>
<evidence type="ECO:0000256" key="2">
    <source>
        <dbReference type="ARBA" id="ARBA00023136"/>
    </source>
</evidence>
<dbReference type="PANTHER" id="PTHR40980:SF3">
    <property type="entry name" value="TONB-DEPENDENT RECEPTOR-LIKE BETA-BARREL DOMAIN-CONTAINING PROTEIN"/>
    <property type="match status" value="1"/>
</dbReference>
<keyword evidence="4" id="KW-0798">TonB box</keyword>
<dbReference type="NCBIfam" id="TIGR01782">
    <property type="entry name" value="TonB-Xanth-Caul"/>
    <property type="match status" value="1"/>
</dbReference>
<dbReference type="InterPro" id="IPR010104">
    <property type="entry name" value="TonB_rcpt_bac"/>
</dbReference>
<keyword evidence="8" id="KW-0675">Receptor</keyword>
<dbReference type="Proteomes" id="UP001419910">
    <property type="component" value="Unassembled WGS sequence"/>
</dbReference>
<comment type="subcellular location">
    <subcellularLocation>
        <location evidence="1 4">Cell outer membrane</location>
    </subcellularLocation>
</comment>
<evidence type="ECO:0000259" key="6">
    <source>
        <dbReference type="Pfam" id="PF00593"/>
    </source>
</evidence>
<dbReference type="Pfam" id="PF00593">
    <property type="entry name" value="TonB_dep_Rec_b-barrel"/>
    <property type="match status" value="1"/>
</dbReference>
<evidence type="ECO:0000256" key="3">
    <source>
        <dbReference type="ARBA" id="ARBA00023237"/>
    </source>
</evidence>
<evidence type="ECO:0000256" key="4">
    <source>
        <dbReference type="RuleBase" id="RU003357"/>
    </source>
</evidence>
<keyword evidence="9" id="KW-1185">Reference proteome</keyword>
<dbReference type="InterPro" id="IPR037066">
    <property type="entry name" value="Plug_dom_sf"/>
</dbReference>
<accession>A0ABU9XZN3</accession>
<protein>
    <submittedName>
        <fullName evidence="8">TonB-dependent receptor</fullName>
    </submittedName>
</protein>
<keyword evidence="3" id="KW-0998">Cell outer membrane</keyword>
<keyword evidence="5" id="KW-0732">Signal</keyword>
<comment type="similarity">
    <text evidence="4">Belongs to the TonB-dependent receptor family.</text>
</comment>
<reference evidence="8 9" key="1">
    <citation type="submission" date="2024-05" db="EMBL/GenBank/DDBJ databases">
        <authorList>
            <person name="Liu Q."/>
            <person name="Xin Y.-H."/>
        </authorList>
    </citation>
    <scope>NUCLEOTIDE SEQUENCE [LARGE SCALE GENOMIC DNA]</scope>
    <source>
        <strain evidence="8 9">CGMCC 1.10181</strain>
    </source>
</reference>
<feature type="chain" id="PRO_5046516002" evidence="5">
    <location>
        <begin position="29"/>
        <end position="1131"/>
    </location>
</feature>
<dbReference type="PANTHER" id="PTHR40980">
    <property type="entry name" value="PLUG DOMAIN-CONTAINING PROTEIN"/>
    <property type="match status" value="1"/>
</dbReference>
<comment type="caution">
    <text evidence="8">The sequence shown here is derived from an EMBL/GenBank/DDBJ whole genome shotgun (WGS) entry which is preliminary data.</text>
</comment>
<evidence type="ECO:0000313" key="9">
    <source>
        <dbReference type="Proteomes" id="UP001419910"/>
    </source>
</evidence>
<dbReference type="InterPro" id="IPR000531">
    <property type="entry name" value="Beta-barrel_TonB"/>
</dbReference>
<proteinExistence type="inferred from homology"/>
<dbReference type="EMBL" id="JBDIME010000003">
    <property type="protein sequence ID" value="MEN2788992.1"/>
    <property type="molecule type" value="Genomic_DNA"/>
</dbReference>
<dbReference type="Gene3D" id="2.40.170.20">
    <property type="entry name" value="TonB-dependent receptor, beta-barrel domain"/>
    <property type="match status" value="1"/>
</dbReference>
<dbReference type="Pfam" id="PF07715">
    <property type="entry name" value="Plug"/>
    <property type="match status" value="1"/>
</dbReference>
<gene>
    <name evidence="8" type="ORF">ABC974_05090</name>
</gene>
<organism evidence="8 9">
    <name type="scientific">Sphingomonas oligophenolica</name>
    <dbReference type="NCBI Taxonomy" id="301154"/>
    <lineage>
        <taxon>Bacteria</taxon>
        <taxon>Pseudomonadati</taxon>
        <taxon>Pseudomonadota</taxon>
        <taxon>Alphaproteobacteria</taxon>
        <taxon>Sphingomonadales</taxon>
        <taxon>Sphingomonadaceae</taxon>
        <taxon>Sphingomonas</taxon>
    </lineage>
</organism>
<dbReference type="InterPro" id="IPR036942">
    <property type="entry name" value="Beta-barrel_TonB_sf"/>
</dbReference>
<dbReference type="InterPro" id="IPR012910">
    <property type="entry name" value="Plug_dom"/>
</dbReference>
<evidence type="ECO:0000259" key="7">
    <source>
        <dbReference type="Pfam" id="PF07715"/>
    </source>
</evidence>
<keyword evidence="2 4" id="KW-0472">Membrane</keyword>
<evidence type="ECO:0000256" key="5">
    <source>
        <dbReference type="SAM" id="SignalP"/>
    </source>
</evidence>
<evidence type="ECO:0000313" key="8">
    <source>
        <dbReference type="EMBL" id="MEN2788992.1"/>
    </source>
</evidence>
<dbReference type="Gene3D" id="2.170.130.10">
    <property type="entry name" value="TonB-dependent receptor, plug domain"/>
    <property type="match status" value="1"/>
</dbReference>
<dbReference type="RefSeq" id="WP_343891651.1">
    <property type="nucleotide sequence ID" value="NZ_BAAAEH010000047.1"/>
</dbReference>
<evidence type="ECO:0000256" key="1">
    <source>
        <dbReference type="ARBA" id="ARBA00004442"/>
    </source>
</evidence>
<name>A0ABU9XZN3_9SPHN</name>
<sequence length="1131" mass="122092">MKTRDLMLGASASALILASLSMATPAWAQDAGATSSDDATADKPAKAKNKSDDVATDIIVTARRKALADAISIKKNSDTIVDSVTADEAGKLPDNSITEVLQRVPGVSISRFVQGNGGNTAFQIEGTGITVRGLPFNSSMLNGQQLFSANGASAISWNEVTPELMAGVDVYKATRADIIEGGASSIDLRTHLPFDFHDTQFNVTAGGSYGTMAKKASPRISAMFSKRFDTGIGEIGVLWDFAFSRLYQQSSDLAVGAMFAQYVPTAKRADHLAFVPSSFNWSTNQNKRDRYGAYQAIQWKPASNLTLTNTIFYSQYRENSQGTSGSLGANPSAIGEVMPKVGTPVVYDPNGGFQKGTLTIGSTGNAVLYSNTSVGLHDSTGWFPLSAEIDCGATYGGPVSSIQWDWSFSGPQTCTPPNSALNPSGGSSISHSKNSTLDISQSFVWTPGDRVSLRGGVQYVSSSSTGQSMSAGLVQNSPLVSSMDVDLTGSLPAVSGIPTAGLLDKSTSYLAYFGYHEPKNKGTMLAGHIDLEYRVSDGGFLRSIAVGARAAKRTEKDNFVGTYWAPLSQSWLGKPSGPEWAAAGPGNIQYLNNPNVWPADYQVSTFSNFFGGQVAVPAQLFVPSQHLMESYDWYHLLKTYNGQIPNGTPAQYWAANIDQGLNKTDSRITNWAAYVETRFAHDRIGFIPAFSGNIGVRVFHDSLQAEALESTPNASNLALTAEDSYAYYLKQNNLPNAPAVYPTLYGFTQAYFSQSRDYQYTRVLPSFNIKFDASDKFKIRGAASLSSAPPNLNDIRPGGSIGTRSVANPLNSNANQILTGVVVNGGGADLKPTMITSEDVSFEYYPSSSSFFYLDLFAKQIKNEPLFYSFIKGILPTPLKAYANGATPPPAGTTTSNPDITDVTLNLPWLYLQNKSSTETARIKGFEIGGRKFFDKLPGVLRGLGIDANLTYIDSKNPAQQANNVLTPPPAGGQLPGLNPDGTVPQTYPNLPYAGLSKWAYNVQLLYSRGKVNFRLAYNWRDKALLSTNVNPLSYATSGGNPYTLNTSPTNFDSAHSWPVYNMVPAYMAAAGYLDLGFDYKVSERVSVSFNANNLLNTISRTLQEPVPGVFEPYDYNVSDRRFELTMRMRF</sequence>
<feature type="domain" description="TonB-dependent receptor-like beta-barrel" evidence="6">
    <location>
        <begin position="567"/>
        <end position="1095"/>
    </location>
</feature>
<dbReference type="SUPFAM" id="SSF56935">
    <property type="entry name" value="Porins"/>
    <property type="match status" value="1"/>
</dbReference>
<feature type="domain" description="TonB-dependent receptor plug" evidence="7">
    <location>
        <begin position="75"/>
        <end position="180"/>
    </location>
</feature>